<dbReference type="PANTHER" id="PTHR43345">
    <property type="entry name" value="3-ISOPROPYLMALATE DEHYDRATASE SMALL SUBUNIT 2-RELATED-RELATED"/>
    <property type="match status" value="1"/>
</dbReference>
<comment type="catalytic activity">
    <reaction evidence="3">
        <text>(2R,3S)-3-isopropylmalate = (2S)-2-isopropylmalate</text>
        <dbReference type="Rhea" id="RHEA:32287"/>
        <dbReference type="ChEBI" id="CHEBI:1178"/>
        <dbReference type="ChEBI" id="CHEBI:35121"/>
        <dbReference type="EC" id="4.2.1.33"/>
    </reaction>
</comment>
<dbReference type="Gene3D" id="3.20.19.10">
    <property type="entry name" value="Aconitase, domain 4"/>
    <property type="match status" value="1"/>
</dbReference>
<dbReference type="GO" id="GO:0016853">
    <property type="term" value="F:isomerase activity"/>
    <property type="evidence" value="ECO:0007669"/>
    <property type="project" value="UniProtKB-KW"/>
</dbReference>
<sequence>MKQSNKLIFSGKIWKLGDSIDTDLIVPSRVLTEQDSQKLLSATLELIFPDFVKDVQSGDIIVAGRNFGCGSSREEAVFVLKELGISCLIAESFARIFYRNSINLGLPPISIANSHELGNHGDILEIDLNDGKITNITQEKSWNFSAFPEFLREMLDQGGAFGKLQNNGKNR</sequence>
<dbReference type="SUPFAM" id="SSF52016">
    <property type="entry name" value="LeuD/IlvD-like"/>
    <property type="match status" value="1"/>
</dbReference>
<dbReference type="InterPro" id="IPR050075">
    <property type="entry name" value="LeuD"/>
</dbReference>
<dbReference type="InterPro" id="IPR000573">
    <property type="entry name" value="AconitaseA/IPMdHydase_ssu_swvl"/>
</dbReference>
<evidence type="ECO:0000313" key="5">
    <source>
        <dbReference type="EMBL" id="UYP45157.1"/>
    </source>
</evidence>
<keyword evidence="3" id="KW-0028">Amino-acid biosynthesis</keyword>
<evidence type="ECO:0000313" key="6">
    <source>
        <dbReference type="Proteomes" id="UP001208689"/>
    </source>
</evidence>
<dbReference type="CDD" id="cd01577">
    <property type="entry name" value="IPMI_Swivel"/>
    <property type="match status" value="1"/>
</dbReference>
<dbReference type="NCBIfam" id="TIGR02087">
    <property type="entry name" value="LEUD_arch"/>
    <property type="match status" value="1"/>
</dbReference>
<dbReference type="Pfam" id="PF00694">
    <property type="entry name" value="Aconitase_C"/>
    <property type="match status" value="1"/>
</dbReference>
<dbReference type="EMBL" id="CP104013">
    <property type="protein sequence ID" value="UYP45157.1"/>
    <property type="molecule type" value="Genomic_DNA"/>
</dbReference>
<gene>
    <name evidence="3" type="primary">leuD</name>
    <name evidence="5" type="ORF">NEF87_001442</name>
</gene>
<dbReference type="HAMAP" id="MF_01032">
    <property type="entry name" value="LeuD_type2"/>
    <property type="match status" value="1"/>
</dbReference>
<dbReference type="InterPro" id="IPR033940">
    <property type="entry name" value="IPMI_Swivel"/>
</dbReference>
<dbReference type="Proteomes" id="UP001208689">
    <property type="component" value="Chromosome"/>
</dbReference>
<comment type="subunit">
    <text evidence="3">Heterodimer of LeuC and LeuD.</text>
</comment>
<protein>
    <recommendedName>
        <fullName evidence="3">3-isopropylmalate dehydratase small subunit</fullName>
        <ecNumber evidence="3">4.2.1.33</ecNumber>
    </recommendedName>
    <alternativeName>
        <fullName evidence="3">Alpha-IPM isomerase</fullName>
        <shortName evidence="3">IPMI</shortName>
    </alternativeName>
    <alternativeName>
        <fullName evidence="3">Isopropylmalate isomerase</fullName>
    </alternativeName>
</protein>
<proteinExistence type="inferred from homology"/>
<dbReference type="PANTHER" id="PTHR43345:SF2">
    <property type="entry name" value="3-ISOPROPYLMALATE DEHYDRATASE SMALL SUBUNIT 1"/>
    <property type="match status" value="1"/>
</dbReference>
<evidence type="ECO:0000256" key="2">
    <source>
        <dbReference type="ARBA" id="ARBA00023239"/>
    </source>
</evidence>
<name>A0ABY6HRZ1_9ARCH</name>
<accession>A0ABY6HRZ1</accession>
<keyword evidence="2 3" id="KW-0456">Lyase</keyword>
<dbReference type="GO" id="GO:0003861">
    <property type="term" value="F:3-isopropylmalate dehydratase activity"/>
    <property type="evidence" value="ECO:0007669"/>
    <property type="project" value="UniProtKB-EC"/>
</dbReference>
<evidence type="ECO:0000256" key="1">
    <source>
        <dbReference type="ARBA" id="ARBA00009869"/>
    </source>
</evidence>
<evidence type="ECO:0000256" key="3">
    <source>
        <dbReference type="HAMAP-Rule" id="MF_01032"/>
    </source>
</evidence>
<keyword evidence="6" id="KW-1185">Reference proteome</keyword>
<dbReference type="InterPro" id="IPR011827">
    <property type="entry name" value="LeuD_type2/HacB/DmdB"/>
</dbReference>
<dbReference type="EC" id="4.2.1.33" evidence="3"/>
<organism evidence="5 6">
    <name type="scientific">Candidatus Lokiarchaeum ossiferum</name>
    <dbReference type="NCBI Taxonomy" id="2951803"/>
    <lineage>
        <taxon>Archaea</taxon>
        <taxon>Promethearchaeati</taxon>
        <taxon>Promethearchaeota</taxon>
        <taxon>Promethearchaeia</taxon>
        <taxon>Promethearchaeales</taxon>
        <taxon>Promethearchaeaceae</taxon>
        <taxon>Candidatus Lokiarchaeum</taxon>
    </lineage>
</organism>
<keyword evidence="5" id="KW-0413">Isomerase</keyword>
<keyword evidence="3" id="KW-0100">Branched-chain amino acid biosynthesis</keyword>
<comment type="function">
    <text evidence="3">Catalyzes the isomerization between 2-isopropylmalate and 3-isopropylmalate, via the formation of 2-isopropylmaleate.</text>
</comment>
<comment type="similarity">
    <text evidence="1 3">Belongs to the LeuD family. LeuD type 2 subfamily.</text>
</comment>
<dbReference type="InterPro" id="IPR015928">
    <property type="entry name" value="Aconitase/3IPM_dehydase_swvl"/>
</dbReference>
<keyword evidence="3" id="KW-0432">Leucine biosynthesis</keyword>
<reference evidence="5" key="1">
    <citation type="submission" date="2022-09" db="EMBL/GenBank/DDBJ databases">
        <title>Actin cytoskeleton and complex cell architecture in an #Asgard archaeon.</title>
        <authorList>
            <person name="Ponce Toledo R.I."/>
            <person name="Schleper C."/>
            <person name="Rodrigues Oliveira T."/>
            <person name="Wollweber F."/>
            <person name="Xu J."/>
            <person name="Rittmann S."/>
            <person name="Klingl A."/>
            <person name="Pilhofer M."/>
        </authorList>
    </citation>
    <scope>NUCLEOTIDE SEQUENCE</scope>
    <source>
        <strain evidence="5">B-35</strain>
    </source>
</reference>
<feature type="domain" description="Aconitase A/isopropylmalate dehydratase small subunit swivel" evidence="4">
    <location>
        <begin position="49"/>
        <end position="113"/>
    </location>
</feature>
<evidence type="ECO:0000259" key="4">
    <source>
        <dbReference type="Pfam" id="PF00694"/>
    </source>
</evidence>
<comment type="pathway">
    <text evidence="3">Amino-acid biosynthesis; L-leucine biosynthesis; L-leucine from 3-methyl-2-oxobutanoate: step 2/4.</text>
</comment>